<dbReference type="Gene3D" id="3.40.1550.10">
    <property type="entry name" value="CheC-like"/>
    <property type="match status" value="1"/>
</dbReference>
<evidence type="ECO:0000256" key="3">
    <source>
        <dbReference type="ARBA" id="ARBA00021897"/>
    </source>
</evidence>
<dbReference type="PRINTS" id="PR00956">
    <property type="entry name" value="FLGMOTORFLIN"/>
</dbReference>
<feature type="domain" description="Flagellar motor switch protein FliN-like C-terminal" evidence="10">
    <location>
        <begin position="206"/>
        <end position="274"/>
    </location>
</feature>
<evidence type="ECO:0000256" key="2">
    <source>
        <dbReference type="ARBA" id="ARBA00009226"/>
    </source>
</evidence>
<evidence type="ECO:0000256" key="4">
    <source>
        <dbReference type="ARBA" id="ARBA00022475"/>
    </source>
</evidence>
<dbReference type="PANTHER" id="PTHR43484:SF1">
    <property type="entry name" value="FLAGELLAR MOTOR SWITCH PROTEIN FLIN"/>
    <property type="match status" value="1"/>
</dbReference>
<proteinExistence type="inferred from homology"/>
<keyword evidence="11" id="KW-0969">Cilium</keyword>
<feature type="compositionally biased region" description="Low complexity" evidence="9">
    <location>
        <begin position="171"/>
        <end position="186"/>
    </location>
</feature>
<keyword evidence="7" id="KW-0472">Membrane</keyword>
<evidence type="ECO:0000259" key="10">
    <source>
        <dbReference type="Pfam" id="PF01052"/>
    </source>
</evidence>
<comment type="caution">
    <text evidence="11">The sequence shown here is derived from an EMBL/GenBank/DDBJ whole genome shotgun (WGS) entry which is preliminary data.</text>
</comment>
<dbReference type="InterPro" id="IPR001543">
    <property type="entry name" value="FliN-like_C"/>
</dbReference>
<comment type="subcellular location">
    <subcellularLocation>
        <location evidence="1">Cell membrane</location>
        <topology evidence="1">Peripheral membrane protein</topology>
        <orientation evidence="1">Cytoplasmic side</orientation>
    </subcellularLocation>
</comment>
<comment type="similarity">
    <text evidence="2">Belongs to the FliN/MopA/SpaO family.</text>
</comment>
<keyword evidence="4" id="KW-1003">Cell membrane</keyword>
<feature type="region of interest" description="Disordered" evidence="9">
    <location>
        <begin position="168"/>
        <end position="190"/>
    </location>
</feature>
<dbReference type="SUPFAM" id="SSF103039">
    <property type="entry name" value="CheC-like"/>
    <property type="match status" value="1"/>
</dbReference>
<dbReference type="Proteomes" id="UP001057522">
    <property type="component" value="Unassembled WGS sequence"/>
</dbReference>
<evidence type="ECO:0000313" key="11">
    <source>
        <dbReference type="EMBL" id="MCL9818923.1"/>
    </source>
</evidence>
<keyword evidence="12" id="KW-1185">Reference proteome</keyword>
<organism evidence="11 12">
    <name type="scientific">Helicobacter colisuis</name>
    <dbReference type="NCBI Taxonomy" id="2949739"/>
    <lineage>
        <taxon>Bacteria</taxon>
        <taxon>Pseudomonadati</taxon>
        <taxon>Campylobacterota</taxon>
        <taxon>Epsilonproteobacteria</taxon>
        <taxon>Campylobacterales</taxon>
        <taxon>Helicobacteraceae</taxon>
        <taxon>Helicobacter</taxon>
    </lineage>
</organism>
<dbReference type="InterPro" id="IPR028976">
    <property type="entry name" value="CheC-like_sf"/>
</dbReference>
<keyword evidence="11" id="KW-0966">Cell projection</keyword>
<dbReference type="RefSeq" id="WP_250603473.1">
    <property type="nucleotide sequence ID" value="NZ_JAMOKX010000001.1"/>
</dbReference>
<protein>
    <recommendedName>
        <fullName evidence="3">Flagellar motor switch protein FliN</fullName>
    </recommendedName>
</protein>
<dbReference type="SUPFAM" id="SSF101801">
    <property type="entry name" value="Surface presentation of antigens (SPOA)"/>
    <property type="match status" value="1"/>
</dbReference>
<evidence type="ECO:0000256" key="6">
    <source>
        <dbReference type="ARBA" id="ARBA00022779"/>
    </source>
</evidence>
<dbReference type="InterPro" id="IPR036429">
    <property type="entry name" value="SpoA-like_sf"/>
</dbReference>
<keyword evidence="5" id="KW-0145">Chemotaxis</keyword>
<evidence type="ECO:0000256" key="8">
    <source>
        <dbReference type="ARBA" id="ARBA00025044"/>
    </source>
</evidence>
<evidence type="ECO:0000256" key="5">
    <source>
        <dbReference type="ARBA" id="ARBA00022500"/>
    </source>
</evidence>
<gene>
    <name evidence="11" type="primary">fliY</name>
    <name evidence="11" type="ORF">NCR95_01835</name>
</gene>
<dbReference type="NCBIfam" id="NF006272">
    <property type="entry name" value="PRK08432.1"/>
    <property type="match status" value="1"/>
</dbReference>
<dbReference type="InterPro" id="IPR051469">
    <property type="entry name" value="FliN/MopA/SpaO"/>
</dbReference>
<dbReference type="NCBIfam" id="TIGR02480">
    <property type="entry name" value="fliN"/>
    <property type="match status" value="1"/>
</dbReference>
<keyword evidence="6" id="KW-0283">Flagellar rotation</keyword>
<reference evidence="11" key="1">
    <citation type="submission" date="2022-06" db="EMBL/GenBank/DDBJ databases">
        <title>Helicobacter colisuis sp. nov.</title>
        <authorList>
            <person name="Papic B."/>
            <person name="Gruntar I."/>
        </authorList>
    </citation>
    <scope>NUCLEOTIDE SEQUENCE</scope>
    <source>
        <strain evidence="11">11154-15</strain>
    </source>
</reference>
<dbReference type="InterPro" id="IPR001172">
    <property type="entry name" value="FliN_T3SS_HrcQb"/>
</dbReference>
<comment type="function">
    <text evidence="8">FliM is one of three proteins (FliG, FliN, FliM) that forms the rotor-mounted switch complex (C ring), located at the base of the basal body. This complex interacts with the CheY and CheZ chemotaxis proteins, in addition to contacting components of the motor that determine the direction of flagellar rotation.</text>
</comment>
<keyword evidence="11" id="KW-0282">Flagellum</keyword>
<dbReference type="PANTHER" id="PTHR43484">
    <property type="match status" value="1"/>
</dbReference>
<evidence type="ECO:0000256" key="9">
    <source>
        <dbReference type="SAM" id="MobiDB-lite"/>
    </source>
</evidence>
<dbReference type="Pfam" id="PF01052">
    <property type="entry name" value="FliMN_C"/>
    <property type="match status" value="1"/>
</dbReference>
<sequence length="285" mass="31414">MLNNFLNLITQESISTIEGLLGQAPDVSYLQEKDNDKSAIEAPMARVDIEADNGAKLAFFISPKVATALADMMLGGEGSAKETMDDDDLDATKEIVSNIFGAVSTSLGAQKELPKLSFNLKNIQFISETSDLEIDHFASFYTFSFNLGGIQDSLFLAFSETFENLFKENPQETPQESPQPSPQNTSHQDDTTLEFNNAEMKNMAMLLDVRLQVKVRIGQKKMLLKDVIAMDIGSVVELNQLANDPLEVLVDDKVIAKGEVVIVDGNFGIQITEIAPKKDRIEQLM</sequence>
<dbReference type="Gene3D" id="2.30.330.10">
    <property type="entry name" value="SpoA-like"/>
    <property type="match status" value="1"/>
</dbReference>
<dbReference type="InterPro" id="IPR012826">
    <property type="entry name" value="FliN"/>
</dbReference>
<evidence type="ECO:0000313" key="12">
    <source>
        <dbReference type="Proteomes" id="UP001057522"/>
    </source>
</evidence>
<accession>A0ABT0TTZ0</accession>
<evidence type="ECO:0000256" key="1">
    <source>
        <dbReference type="ARBA" id="ARBA00004413"/>
    </source>
</evidence>
<name>A0ABT0TTZ0_9HELI</name>
<evidence type="ECO:0000256" key="7">
    <source>
        <dbReference type="ARBA" id="ARBA00023136"/>
    </source>
</evidence>
<dbReference type="EMBL" id="JAMOKX010000001">
    <property type="protein sequence ID" value="MCL9818923.1"/>
    <property type="molecule type" value="Genomic_DNA"/>
</dbReference>